<proteinExistence type="predicted"/>
<reference evidence="1" key="1">
    <citation type="submission" date="2020-03" db="EMBL/GenBank/DDBJ databases">
        <title>The deep terrestrial virosphere.</title>
        <authorList>
            <person name="Holmfeldt K."/>
            <person name="Nilsson E."/>
            <person name="Simone D."/>
            <person name="Lopez-Fernandez M."/>
            <person name="Wu X."/>
            <person name="de Brujin I."/>
            <person name="Lundin D."/>
            <person name="Andersson A."/>
            <person name="Bertilsson S."/>
            <person name="Dopson M."/>
        </authorList>
    </citation>
    <scope>NUCLEOTIDE SEQUENCE</scope>
    <source>
        <strain evidence="3">MM415A00115</strain>
        <strain evidence="2">MM415B00490</strain>
        <strain evidence="1">TM448A01903</strain>
    </source>
</reference>
<organism evidence="1">
    <name type="scientific">viral metagenome</name>
    <dbReference type="NCBI Taxonomy" id="1070528"/>
    <lineage>
        <taxon>unclassified sequences</taxon>
        <taxon>metagenomes</taxon>
        <taxon>organismal metagenomes</taxon>
    </lineage>
</organism>
<dbReference type="EMBL" id="MT144219">
    <property type="protein sequence ID" value="QJA50818.1"/>
    <property type="molecule type" value="Genomic_DNA"/>
</dbReference>
<accession>A0A6H1ZTH5</accession>
<evidence type="ECO:0000313" key="2">
    <source>
        <dbReference type="EMBL" id="QJA64527.1"/>
    </source>
</evidence>
<gene>
    <name evidence="3" type="ORF">MM415A00115_0015</name>
    <name evidence="2" type="ORF">MM415B00490_0025</name>
    <name evidence="1" type="ORF">TM448A01903_0007</name>
</gene>
<evidence type="ECO:0000313" key="1">
    <source>
        <dbReference type="EMBL" id="QJA50818.1"/>
    </source>
</evidence>
<dbReference type="EMBL" id="MT141521">
    <property type="protein sequence ID" value="QJA64527.1"/>
    <property type="molecule type" value="Genomic_DNA"/>
</dbReference>
<protein>
    <submittedName>
        <fullName evidence="1">Uncharacterized protein</fullName>
    </submittedName>
</protein>
<evidence type="ECO:0000313" key="3">
    <source>
        <dbReference type="EMBL" id="QJI04780.1"/>
    </source>
</evidence>
<sequence length="69" mass="8117">MNETTYLRIYKDKNGEIDFGISAIEGWEYETQKEIRSMLITAIYILEDLWRAEREKKSPALEVDSCSKP</sequence>
<dbReference type="AlphaFoldDB" id="A0A6H1ZTH5"/>
<dbReference type="EMBL" id="MT145190">
    <property type="protein sequence ID" value="QJI04780.1"/>
    <property type="molecule type" value="Genomic_DNA"/>
</dbReference>
<name>A0A6H1ZTH5_9ZZZZ</name>